<reference evidence="2" key="1">
    <citation type="submission" date="2025-08" db="UniProtKB">
        <authorList>
            <consortium name="Ensembl"/>
        </authorList>
    </citation>
    <scope>IDENTIFICATION</scope>
</reference>
<reference evidence="2" key="2">
    <citation type="submission" date="2025-09" db="UniProtKB">
        <authorList>
            <consortium name="Ensembl"/>
        </authorList>
    </citation>
    <scope>IDENTIFICATION</scope>
</reference>
<sequence>MLKQCSVFPLTDEELLCWFANEVDIDRNGIIRLTFDPNNGDYGSHHYGNFEGLLDQLPRGYRYYTLGNINQQTSLQVPSQGRNKARLIIRIREQNAGRQSQIIDRVYITQHYQPFDYQRSEYDPDRTYQITTGLLRQIRGRANNLQSWGNRQPATGRNEKTRSRH</sequence>
<dbReference type="STRING" id="61819.ENSACIP00000030257"/>
<feature type="compositionally biased region" description="Polar residues" evidence="1">
    <location>
        <begin position="143"/>
        <end position="155"/>
    </location>
</feature>
<feature type="region of interest" description="Disordered" evidence="1">
    <location>
        <begin position="143"/>
        <end position="165"/>
    </location>
</feature>
<dbReference type="AlphaFoldDB" id="A0A3Q0TDN9"/>
<evidence type="ECO:0000256" key="1">
    <source>
        <dbReference type="SAM" id="MobiDB-lite"/>
    </source>
</evidence>
<protein>
    <submittedName>
        <fullName evidence="2">Uncharacterized protein</fullName>
    </submittedName>
</protein>
<name>A0A3Q0TDN9_AMPCI</name>
<dbReference type="PANTHER" id="PTHR38706">
    <property type="entry name" value="SI:CH211-198C19.1-RELATED"/>
    <property type="match status" value="1"/>
</dbReference>
<evidence type="ECO:0000313" key="2">
    <source>
        <dbReference type="Ensembl" id="ENSACIP00000030257.1"/>
    </source>
</evidence>
<dbReference type="Proteomes" id="UP000261340">
    <property type="component" value="Unplaced"/>
</dbReference>
<proteinExistence type="predicted"/>
<dbReference type="GeneTree" id="ENSGT00730000111690"/>
<evidence type="ECO:0000313" key="3">
    <source>
        <dbReference type="Proteomes" id="UP000261340"/>
    </source>
</evidence>
<organism evidence="2 3">
    <name type="scientific">Amphilophus citrinellus</name>
    <name type="common">Midas cichlid</name>
    <name type="synonym">Cichlasoma citrinellum</name>
    <dbReference type="NCBI Taxonomy" id="61819"/>
    <lineage>
        <taxon>Eukaryota</taxon>
        <taxon>Metazoa</taxon>
        <taxon>Chordata</taxon>
        <taxon>Craniata</taxon>
        <taxon>Vertebrata</taxon>
        <taxon>Euteleostomi</taxon>
        <taxon>Actinopterygii</taxon>
        <taxon>Neopterygii</taxon>
        <taxon>Teleostei</taxon>
        <taxon>Neoteleostei</taxon>
        <taxon>Acanthomorphata</taxon>
        <taxon>Ovalentaria</taxon>
        <taxon>Cichlomorphae</taxon>
        <taxon>Cichliformes</taxon>
        <taxon>Cichlidae</taxon>
        <taxon>New World cichlids</taxon>
        <taxon>Cichlasomatinae</taxon>
        <taxon>Heroini</taxon>
        <taxon>Amphilophus</taxon>
    </lineage>
</organism>
<accession>A0A3Q0TDN9</accession>
<keyword evidence="3" id="KW-1185">Reference proteome</keyword>
<dbReference type="OMA" id="WFANEVE"/>
<dbReference type="PANTHER" id="PTHR38706:SF2">
    <property type="match status" value="1"/>
</dbReference>
<dbReference type="Ensembl" id="ENSACIT00000031049.1">
    <property type="protein sequence ID" value="ENSACIP00000030257.1"/>
    <property type="gene ID" value="ENSACIG00000023417.1"/>
</dbReference>